<reference evidence="1 2" key="2">
    <citation type="submission" date="2018-06" db="EMBL/GenBank/DDBJ databases">
        <title>Sequencing of bacterial isolates from soil warming experiment in Harvard Forest, Massachusetts, USA.</title>
        <authorList>
            <person name="Deangelis K.PhD."/>
        </authorList>
    </citation>
    <scope>NUCLEOTIDE SEQUENCE [LARGE SCALE GENOMIC DNA]</scope>
    <source>
        <strain evidence="1 2">GAS496</strain>
    </source>
</reference>
<evidence type="ECO:0008006" key="3">
    <source>
        <dbReference type="Google" id="ProtNLM"/>
    </source>
</evidence>
<gene>
    <name evidence="1" type="ORF">C8E89_12230</name>
</gene>
<dbReference type="RefSeq" id="WP_235658517.1">
    <property type="nucleotide sequence ID" value="NZ_QJJU01000022.1"/>
</dbReference>
<sequence>MTETVNNLMEANLLGVFNERDAQRRAVAIESTYAANVRWSDDEGVTVGREALDAKAAALQSQMEGLVFTKAGPVYQTLGLGYLAWNLGPEGGDPVATGFDVAIVRDDLISDLYTVITT</sequence>
<dbReference type="SUPFAM" id="SSF54427">
    <property type="entry name" value="NTF2-like"/>
    <property type="match status" value="1"/>
</dbReference>
<dbReference type="Proteomes" id="UP000247781">
    <property type="component" value="Unassembled WGS sequence"/>
</dbReference>
<proteinExistence type="predicted"/>
<dbReference type="EMBL" id="QJJU01000022">
    <property type="protein sequence ID" value="PXX03370.1"/>
    <property type="molecule type" value="Genomic_DNA"/>
</dbReference>
<name>A0A318HL66_9MYCO</name>
<dbReference type="AlphaFoldDB" id="A0A318HL66"/>
<evidence type="ECO:0000313" key="1">
    <source>
        <dbReference type="EMBL" id="PXX03370.1"/>
    </source>
</evidence>
<dbReference type="Gene3D" id="3.10.450.50">
    <property type="match status" value="1"/>
</dbReference>
<evidence type="ECO:0000313" key="2">
    <source>
        <dbReference type="Proteomes" id="UP000247781"/>
    </source>
</evidence>
<keyword evidence="2" id="KW-1185">Reference proteome</keyword>
<accession>A0A318HL66</accession>
<protein>
    <recommendedName>
        <fullName evidence="3">Nuclear transport factor 2 family protein</fullName>
    </recommendedName>
</protein>
<organism evidence="1 2">
    <name type="scientific">Mycolicibacterium moriokaense</name>
    <dbReference type="NCBI Taxonomy" id="39691"/>
    <lineage>
        <taxon>Bacteria</taxon>
        <taxon>Bacillati</taxon>
        <taxon>Actinomycetota</taxon>
        <taxon>Actinomycetes</taxon>
        <taxon>Mycobacteriales</taxon>
        <taxon>Mycobacteriaceae</taxon>
        <taxon>Mycolicibacterium</taxon>
    </lineage>
</organism>
<reference evidence="2" key="1">
    <citation type="submission" date="2018-05" db="EMBL/GenBank/DDBJ databases">
        <authorList>
            <person name="Deangelis K."/>
            <person name="Huntemann M."/>
            <person name="Clum A."/>
            <person name="Pillay M."/>
            <person name="Palaniappan K."/>
            <person name="Varghese N."/>
            <person name="Mikhailova N."/>
            <person name="Stamatis D."/>
            <person name="Reddy T."/>
            <person name="Daum C."/>
            <person name="Shapiro N."/>
            <person name="Ivanova N."/>
            <person name="Kyrpides N."/>
            <person name="Woyke T."/>
        </authorList>
    </citation>
    <scope>NUCLEOTIDE SEQUENCE [LARGE SCALE GENOMIC DNA]</scope>
    <source>
        <strain evidence="2">GAS496</strain>
    </source>
</reference>
<comment type="caution">
    <text evidence="1">The sequence shown here is derived from an EMBL/GenBank/DDBJ whole genome shotgun (WGS) entry which is preliminary data.</text>
</comment>
<dbReference type="InterPro" id="IPR032710">
    <property type="entry name" value="NTF2-like_dom_sf"/>
</dbReference>